<reference evidence="2" key="1">
    <citation type="submission" date="2022-11" db="UniProtKB">
        <authorList>
            <consortium name="WormBaseParasite"/>
        </authorList>
    </citation>
    <scope>IDENTIFICATION</scope>
</reference>
<accession>A0AC34G4I9</accession>
<protein>
    <submittedName>
        <fullName evidence="2">Uncharacterized protein</fullName>
    </submittedName>
</protein>
<evidence type="ECO:0000313" key="1">
    <source>
        <dbReference type="Proteomes" id="UP000887579"/>
    </source>
</evidence>
<dbReference type="WBParaSite" id="ES5_v2.g24652.t1">
    <property type="protein sequence ID" value="ES5_v2.g24652.t1"/>
    <property type="gene ID" value="ES5_v2.g24652"/>
</dbReference>
<sequence length="284" mass="30918">MRFLWILVIECLREVLCGGSFERLKFKRDTVNNTTKTEKRSSDDSHDHDHHHTIIWILVGILCAIVVLGLCIGIITGIYCFWKKKKGVNTEEKGSKVPQTFANEQIRNSADRKTDNTPFQSKLGQINASANPKKSVKKTVSSIFGSAPKVEPRAPKTSKKRKIKLISTKGRKKNFYMQNDLQQESSIIEEMINSPGPSGVGSKENVINPPGLPTLGSNENMNPSKASLAPLTRTSSNVPLTSGLVSGILPSNNTVLTATNNGGGGKTFETVENNQNKPSAGDGT</sequence>
<evidence type="ECO:0000313" key="2">
    <source>
        <dbReference type="WBParaSite" id="ES5_v2.g24652.t1"/>
    </source>
</evidence>
<organism evidence="1 2">
    <name type="scientific">Panagrolaimus sp. ES5</name>
    <dbReference type="NCBI Taxonomy" id="591445"/>
    <lineage>
        <taxon>Eukaryota</taxon>
        <taxon>Metazoa</taxon>
        <taxon>Ecdysozoa</taxon>
        <taxon>Nematoda</taxon>
        <taxon>Chromadorea</taxon>
        <taxon>Rhabditida</taxon>
        <taxon>Tylenchina</taxon>
        <taxon>Panagrolaimomorpha</taxon>
        <taxon>Panagrolaimoidea</taxon>
        <taxon>Panagrolaimidae</taxon>
        <taxon>Panagrolaimus</taxon>
    </lineage>
</organism>
<proteinExistence type="predicted"/>
<name>A0AC34G4I9_9BILA</name>
<dbReference type="Proteomes" id="UP000887579">
    <property type="component" value="Unplaced"/>
</dbReference>